<dbReference type="Proteomes" id="UP000000611">
    <property type="component" value="Plasmid pl165"/>
</dbReference>
<dbReference type="KEGG" id="bdu:BDU_1126"/>
<dbReference type="HOGENOM" id="CLU_173073_0_0_12"/>
<dbReference type="AlphaFoldDB" id="B5RNI1"/>
<dbReference type="OrthoDB" id="350595at2"/>
<sequence>MDIKIDNEFKIIFNNDLKIVDGLDERKQRLLLYLKTPIGSLYDKNYGLDFNFFIKLLKNQKEEEIKIFFANALKTLDIDILNIKIKKKNKKIILQFFLAGDTVNMEYNL</sequence>
<evidence type="ECO:0000313" key="2">
    <source>
        <dbReference type="Proteomes" id="UP000000611"/>
    </source>
</evidence>
<keyword evidence="2" id="KW-1185">Reference proteome</keyword>
<gene>
    <name evidence="1" type="ordered locus">BDU_1126</name>
</gene>
<keyword evidence="1" id="KW-0614">Plasmid</keyword>
<geneLocation type="plasmid" evidence="1 2">
    <name>pl165</name>
</geneLocation>
<dbReference type="InterPro" id="IPR020288">
    <property type="entry name" value="Sheath_initiator"/>
</dbReference>
<organism evidence="1 2">
    <name type="scientific">Borrelia duttonii (strain Ly)</name>
    <dbReference type="NCBI Taxonomy" id="412419"/>
    <lineage>
        <taxon>Bacteria</taxon>
        <taxon>Pseudomonadati</taxon>
        <taxon>Spirochaetota</taxon>
        <taxon>Spirochaetia</taxon>
        <taxon>Spirochaetales</taxon>
        <taxon>Borreliaceae</taxon>
        <taxon>Borrelia</taxon>
    </lineage>
</organism>
<evidence type="ECO:0000313" key="1">
    <source>
        <dbReference type="EMBL" id="ACH93917.1"/>
    </source>
</evidence>
<name>B5RNI1_BORDL</name>
<accession>B5RNI1</accession>
<dbReference type="Pfam" id="PF10934">
    <property type="entry name" value="Sheath_initiator"/>
    <property type="match status" value="1"/>
</dbReference>
<reference evidence="1 2" key="1">
    <citation type="journal article" date="2008" name="PLoS Genet.">
        <title>The genome of Borrelia recurrentis, the agent of deadly louse-borne relapsing fever, is a degraded subset of tick-borne Borrelia duttonii.</title>
        <authorList>
            <person name="Lescot M."/>
            <person name="Audic S."/>
            <person name="Robert C."/>
            <person name="Nguyen T.T."/>
            <person name="Blanc G."/>
            <person name="Cutler S.J."/>
            <person name="Wincker P."/>
            <person name="Couloux A."/>
            <person name="Claverie J.-M."/>
            <person name="Raoult D."/>
            <person name="Drancourt M."/>
        </authorList>
    </citation>
    <scope>NUCLEOTIDE SEQUENCE [LARGE SCALE GENOMIC DNA]</scope>
    <source>
        <strain evidence="1 2">Ly</strain>
    </source>
</reference>
<protein>
    <submittedName>
        <fullName evidence="1">Uncharacterized conserved protein</fullName>
    </submittedName>
</protein>
<dbReference type="EMBL" id="CP000979">
    <property type="protein sequence ID" value="ACH93917.1"/>
    <property type="molecule type" value="Genomic_DNA"/>
</dbReference>
<proteinExistence type="predicted"/>
<dbReference type="RefSeq" id="WP_012539455.1">
    <property type="nucleotide sequence ID" value="NC_011247.1"/>
</dbReference>